<keyword evidence="1" id="KW-0808">Transferase</keyword>
<dbReference type="RefSeq" id="WP_307275545.1">
    <property type="nucleotide sequence ID" value="NZ_JAUSVX010000007.1"/>
</dbReference>
<reference evidence="1 2" key="1">
    <citation type="submission" date="2023-07" db="EMBL/GenBank/DDBJ databases">
        <title>Genomic Encyclopedia of Type Strains, Phase IV (KMG-IV): sequencing the most valuable type-strain genomes for metagenomic binning, comparative biology and taxonomic classification.</title>
        <authorList>
            <person name="Goeker M."/>
        </authorList>
    </citation>
    <scope>NUCLEOTIDE SEQUENCE [LARGE SCALE GENOMIC DNA]</scope>
    <source>
        <strain evidence="1 2">DSM 19619</strain>
    </source>
</reference>
<accession>A0ABU0J9U6</accession>
<name>A0ABU0J9U6_9HYPH</name>
<proteinExistence type="predicted"/>
<evidence type="ECO:0000313" key="2">
    <source>
        <dbReference type="Proteomes" id="UP001242480"/>
    </source>
</evidence>
<dbReference type="GO" id="GO:0061693">
    <property type="term" value="F:alpha-D-ribose 1-methylphosphonate 5-triphosphate synthase activity"/>
    <property type="evidence" value="ECO:0007669"/>
    <property type="project" value="UniProtKB-EC"/>
</dbReference>
<dbReference type="EMBL" id="JAUSVX010000007">
    <property type="protein sequence ID" value="MDQ0471040.1"/>
    <property type="molecule type" value="Genomic_DNA"/>
</dbReference>
<protein>
    <submittedName>
        <fullName evidence="1">Alpha-D-ribose 1-methylphosphonate 5-triphosphate synthase subunit PhnG</fullName>
        <ecNumber evidence="1">2.7.8.37</ecNumber>
    </submittedName>
</protein>
<dbReference type="InterPro" id="IPR009609">
    <property type="entry name" value="Phosphonate_metab_PhnG"/>
</dbReference>
<organism evidence="1 2">
    <name type="scientific">Labrys wisconsinensis</name>
    <dbReference type="NCBI Taxonomy" id="425677"/>
    <lineage>
        <taxon>Bacteria</taxon>
        <taxon>Pseudomonadati</taxon>
        <taxon>Pseudomonadota</taxon>
        <taxon>Alphaproteobacteria</taxon>
        <taxon>Hyphomicrobiales</taxon>
        <taxon>Xanthobacteraceae</taxon>
        <taxon>Labrys</taxon>
    </lineage>
</organism>
<gene>
    <name evidence="1" type="ORF">QO011_004059</name>
</gene>
<dbReference type="NCBIfam" id="TIGR03293">
    <property type="entry name" value="PhnG_redo"/>
    <property type="match status" value="1"/>
</dbReference>
<dbReference type="Pfam" id="PF06754">
    <property type="entry name" value="PhnG"/>
    <property type="match status" value="1"/>
</dbReference>
<dbReference type="EC" id="2.7.8.37" evidence="1"/>
<sequence>MSSVAIVMTRSEWMTILALSRPDDLDRHWAEFAPVPSFSWIRSPETGAVMVRGRANRGGALFGLGEMTVTRCSLAIEGGVVGLAYVAGRDRRHAAIAAMLDAVLQTTGEAHARAITVLADLQDRIRRRRERTAAAADATKVEFFMQVREES</sequence>
<comment type="caution">
    <text evidence="1">The sequence shown here is derived from an EMBL/GenBank/DDBJ whole genome shotgun (WGS) entry which is preliminary data.</text>
</comment>
<keyword evidence="2" id="KW-1185">Reference proteome</keyword>
<evidence type="ECO:0000313" key="1">
    <source>
        <dbReference type="EMBL" id="MDQ0471040.1"/>
    </source>
</evidence>
<dbReference type="Proteomes" id="UP001242480">
    <property type="component" value="Unassembled WGS sequence"/>
</dbReference>